<evidence type="ECO:0000313" key="1">
    <source>
        <dbReference type="EMBL" id="PTX52419.1"/>
    </source>
</evidence>
<accession>A0A2T6B8M9</accession>
<dbReference type="EMBL" id="QBKP01000002">
    <property type="protein sequence ID" value="PTX52419.1"/>
    <property type="molecule type" value="Genomic_DNA"/>
</dbReference>
<sequence>MRRLLLIGGGATALAGLTSAYLISRPPEIPSLSGRDPIGTRLSRIGPTPHHQQLTGSGADLLVISDTGCAFCREFVRTGLDPLIRFAEARGLAAAYLSVGYGRSGLISTVAAACLEREGSRLAPPDRVRALFEMTASVPTEGGLEELILPQARLLGASRVALSGCVAEEGLQFRDRFESTRREFALERTPTFFLAAPGDPGRVLKIEGFTGAGAMIRRLERGLEVAGGRA</sequence>
<comment type="caution">
    <text evidence="1">The sequence shown here is derived from an EMBL/GenBank/DDBJ whole genome shotgun (WGS) entry which is preliminary data.</text>
</comment>
<name>A0A2T6B8M9_9RHOB</name>
<organism evidence="1 2">
    <name type="scientific">Gemmobacter caeni</name>
    <dbReference type="NCBI Taxonomy" id="589035"/>
    <lineage>
        <taxon>Bacteria</taxon>
        <taxon>Pseudomonadati</taxon>
        <taxon>Pseudomonadota</taxon>
        <taxon>Alphaproteobacteria</taxon>
        <taxon>Rhodobacterales</taxon>
        <taxon>Paracoccaceae</taxon>
        <taxon>Gemmobacter</taxon>
    </lineage>
</organism>
<protein>
    <recommendedName>
        <fullName evidence="3">Thioredoxin-like protein</fullName>
    </recommendedName>
</protein>
<keyword evidence="2" id="KW-1185">Reference proteome</keyword>
<evidence type="ECO:0000313" key="2">
    <source>
        <dbReference type="Proteomes" id="UP000244224"/>
    </source>
</evidence>
<gene>
    <name evidence="1" type="ORF">C8N34_102198</name>
</gene>
<reference evidence="1 2" key="1">
    <citation type="submission" date="2018-04" db="EMBL/GenBank/DDBJ databases">
        <title>Genomic Encyclopedia of Archaeal and Bacterial Type Strains, Phase II (KMG-II): from individual species to whole genera.</title>
        <authorList>
            <person name="Goeker M."/>
        </authorList>
    </citation>
    <scope>NUCLEOTIDE SEQUENCE [LARGE SCALE GENOMIC DNA]</scope>
    <source>
        <strain evidence="1 2">DSM 21823</strain>
    </source>
</reference>
<proteinExistence type="predicted"/>
<dbReference type="Proteomes" id="UP000244224">
    <property type="component" value="Unassembled WGS sequence"/>
</dbReference>
<evidence type="ECO:0008006" key="3">
    <source>
        <dbReference type="Google" id="ProtNLM"/>
    </source>
</evidence>
<dbReference type="AlphaFoldDB" id="A0A2T6B8M9"/>